<comment type="similarity">
    <text evidence="1 6 7">Belongs to the peptidase S8 family.</text>
</comment>
<dbReference type="InterPro" id="IPR000209">
    <property type="entry name" value="Peptidase_S8/S53_dom"/>
</dbReference>
<dbReference type="InterPro" id="IPR023828">
    <property type="entry name" value="Peptidase_S8_Ser-AS"/>
</dbReference>
<protein>
    <submittedName>
        <fullName evidence="10">T9SS type A sorting domain-containing protein</fullName>
    </submittedName>
</protein>
<feature type="active site" description="Charge relay system" evidence="5 6">
    <location>
        <position position="128"/>
    </location>
</feature>
<reference evidence="10" key="1">
    <citation type="journal article" date="2020" name="mSystems">
        <title>Genome- and Community-Level Interaction Insights into Carbon Utilization and Element Cycling Functions of Hydrothermarchaeota in Hydrothermal Sediment.</title>
        <authorList>
            <person name="Zhou Z."/>
            <person name="Liu Y."/>
            <person name="Xu W."/>
            <person name="Pan J."/>
            <person name="Luo Z.H."/>
            <person name="Li M."/>
        </authorList>
    </citation>
    <scope>NUCLEOTIDE SEQUENCE [LARGE SCALE GENOMIC DNA]</scope>
    <source>
        <strain evidence="10">HyVt-577</strain>
    </source>
</reference>
<feature type="domain" description="Peptidase S8/S53" evidence="8">
    <location>
        <begin position="119"/>
        <end position="598"/>
    </location>
</feature>
<evidence type="ECO:0000256" key="2">
    <source>
        <dbReference type="ARBA" id="ARBA00022670"/>
    </source>
</evidence>
<dbReference type="Pfam" id="PF00082">
    <property type="entry name" value="Peptidase_S8"/>
    <property type="match status" value="1"/>
</dbReference>
<dbReference type="PANTHER" id="PTHR43806">
    <property type="entry name" value="PEPTIDASE S8"/>
    <property type="match status" value="1"/>
</dbReference>
<keyword evidence="3 6" id="KW-0378">Hydrolase</keyword>
<dbReference type="NCBIfam" id="TIGR04183">
    <property type="entry name" value="Por_Secre_tail"/>
    <property type="match status" value="1"/>
</dbReference>
<dbReference type="GO" id="GO:0006508">
    <property type="term" value="P:proteolysis"/>
    <property type="evidence" value="ECO:0007669"/>
    <property type="project" value="UniProtKB-KW"/>
</dbReference>
<keyword evidence="4 6" id="KW-0720">Serine protease</keyword>
<feature type="active site" description="Charge relay system" evidence="5 6">
    <location>
        <position position="196"/>
    </location>
</feature>
<evidence type="ECO:0000256" key="4">
    <source>
        <dbReference type="ARBA" id="ARBA00022825"/>
    </source>
</evidence>
<dbReference type="EMBL" id="DRQG01000014">
    <property type="protein sequence ID" value="HGY54250.1"/>
    <property type="molecule type" value="Genomic_DNA"/>
</dbReference>
<dbReference type="PROSITE" id="PS00136">
    <property type="entry name" value="SUBTILASE_ASP"/>
    <property type="match status" value="1"/>
</dbReference>
<evidence type="ECO:0000256" key="7">
    <source>
        <dbReference type="RuleBase" id="RU003355"/>
    </source>
</evidence>
<name>A0A7V4TXF5_CALAY</name>
<dbReference type="SUPFAM" id="SSF52743">
    <property type="entry name" value="Subtilisin-like"/>
    <property type="match status" value="1"/>
</dbReference>
<organism evidence="10">
    <name type="scientific">Caldithrix abyssi</name>
    <dbReference type="NCBI Taxonomy" id="187145"/>
    <lineage>
        <taxon>Bacteria</taxon>
        <taxon>Pseudomonadati</taxon>
        <taxon>Calditrichota</taxon>
        <taxon>Calditrichia</taxon>
        <taxon>Calditrichales</taxon>
        <taxon>Calditrichaceae</taxon>
        <taxon>Caldithrix</taxon>
    </lineage>
</organism>
<gene>
    <name evidence="10" type="ORF">ENK44_00985</name>
</gene>
<dbReference type="GO" id="GO:0004252">
    <property type="term" value="F:serine-type endopeptidase activity"/>
    <property type="evidence" value="ECO:0007669"/>
    <property type="project" value="UniProtKB-UniRule"/>
</dbReference>
<evidence type="ECO:0000259" key="8">
    <source>
        <dbReference type="Pfam" id="PF00082"/>
    </source>
</evidence>
<dbReference type="PROSITE" id="PS00138">
    <property type="entry name" value="SUBTILASE_SER"/>
    <property type="match status" value="1"/>
</dbReference>
<evidence type="ECO:0000256" key="3">
    <source>
        <dbReference type="ARBA" id="ARBA00022801"/>
    </source>
</evidence>
<dbReference type="AlphaFoldDB" id="A0A7V4TXF5"/>
<comment type="caution">
    <text evidence="10">The sequence shown here is derived from an EMBL/GenBank/DDBJ whole genome shotgun (WGS) entry which is preliminary data.</text>
</comment>
<evidence type="ECO:0000256" key="5">
    <source>
        <dbReference type="PIRSR" id="PIRSR615500-1"/>
    </source>
</evidence>
<sequence length="704" mass="75927">MRTIFFLLVVFISFSTAQYLDPFLQTELNKLAKTGDEAVLPLIVSGDENLADELLKNGFTVHTDLGNRATIRIPRSALNQLVQVKGLRRISMGAKLRPLNSKTVTYQNVDAAYAKGYTGTNVIAGVIDTGIDFYHPMFIDSNGNSRILYIWDQTASSGTKPSGYTYGAEYTQSQINQDLSSGTPHSVVPQRDTNGHGTHVTGTFAGLDLGISPPDTLHGGAKTANIIFVKTTMSQSDILDGISYIFDKAEALGKPCVINISLGSQAGPHDGTDDFTAATDDLTGPGKVIVRAAGNEGSDYIHYYAENVTSSDAIQFGYTSLLTVWVEQGDNVSSASLSWDSGSISGVVQGTHKSSGNVTLYLDPPAGNGQIAAWVVIDDSTGISQDDFTLTLNSLSDGNNNGKIKRHAWSEEHAFYDPYGAFSQGTLYNYPHFPYTLSNGSCGSKVIVVGAFVSRNSWTASNGGPWYSPGTGEEGGITYFSSIGPTADGRNKPDIIAGGRLVLSAKSKDASAYNNPYYIPPAPYDDNYYYLQGTSMASPSAAGAIALLLEKNPTWGPDEVIAYLSTHAQGTQRPEGVTAEQLKVKENPNTWDRVFGYGAVDLSDQFTAIGDEKNISLNDYHLEQNFPNPFNPSTSIRYQLPVASDVELSVYNMLGQKVKTLVDQRQSAGNYRISFDAGELASGVYVYKLKAGAFTQTRKMILLR</sequence>
<dbReference type="Gene3D" id="2.60.120.1290">
    <property type="match status" value="1"/>
</dbReference>
<evidence type="ECO:0000256" key="1">
    <source>
        <dbReference type="ARBA" id="ARBA00011073"/>
    </source>
</evidence>
<accession>A0A7V4TXF5</accession>
<dbReference type="InterPro" id="IPR026444">
    <property type="entry name" value="Secre_tail"/>
</dbReference>
<dbReference type="InterPro" id="IPR015500">
    <property type="entry name" value="Peptidase_S8_subtilisin-rel"/>
</dbReference>
<dbReference type="InterPro" id="IPR023827">
    <property type="entry name" value="Peptidase_S8_Asp-AS"/>
</dbReference>
<dbReference type="PROSITE" id="PS51892">
    <property type="entry name" value="SUBTILASE"/>
    <property type="match status" value="1"/>
</dbReference>
<dbReference type="Proteomes" id="UP000885779">
    <property type="component" value="Unassembled WGS sequence"/>
</dbReference>
<dbReference type="PANTHER" id="PTHR43806:SF11">
    <property type="entry name" value="CEREVISIN-RELATED"/>
    <property type="match status" value="1"/>
</dbReference>
<dbReference type="Pfam" id="PF18962">
    <property type="entry name" value="Por_Secre_tail"/>
    <property type="match status" value="1"/>
</dbReference>
<evidence type="ECO:0000259" key="9">
    <source>
        <dbReference type="Pfam" id="PF18962"/>
    </source>
</evidence>
<dbReference type="Gene3D" id="2.60.40.4070">
    <property type="match status" value="1"/>
</dbReference>
<proteinExistence type="inferred from homology"/>
<dbReference type="InterPro" id="IPR050131">
    <property type="entry name" value="Peptidase_S8_subtilisin-like"/>
</dbReference>
<evidence type="ECO:0000313" key="10">
    <source>
        <dbReference type="EMBL" id="HGY54250.1"/>
    </source>
</evidence>
<dbReference type="Gene3D" id="3.40.50.200">
    <property type="entry name" value="Peptidase S8/S53 domain"/>
    <property type="match status" value="1"/>
</dbReference>
<feature type="domain" description="Secretion system C-terminal sorting" evidence="9">
    <location>
        <begin position="626"/>
        <end position="701"/>
    </location>
</feature>
<dbReference type="InterPro" id="IPR036852">
    <property type="entry name" value="Peptidase_S8/S53_dom_sf"/>
</dbReference>
<evidence type="ECO:0000256" key="6">
    <source>
        <dbReference type="PROSITE-ProRule" id="PRU01240"/>
    </source>
</evidence>
<keyword evidence="2 6" id="KW-0645">Protease</keyword>
<feature type="active site" description="Charge relay system" evidence="5 6">
    <location>
        <position position="535"/>
    </location>
</feature>
<dbReference type="PRINTS" id="PR00723">
    <property type="entry name" value="SUBTILISIN"/>
</dbReference>